<gene>
    <name evidence="2" type="ORF">AVDCRST_MAG11-273</name>
</gene>
<accession>A0A6J4K2A2</accession>
<feature type="region of interest" description="Disordered" evidence="1">
    <location>
        <begin position="1"/>
        <end position="26"/>
    </location>
</feature>
<evidence type="ECO:0000256" key="1">
    <source>
        <dbReference type="SAM" id="MobiDB-lite"/>
    </source>
</evidence>
<name>A0A6J4K2A2_9BACT</name>
<dbReference type="EMBL" id="CADCTU010000066">
    <property type="protein sequence ID" value="CAA9293172.1"/>
    <property type="molecule type" value="Genomic_DNA"/>
</dbReference>
<proteinExistence type="predicted"/>
<sequence length="26" mass="2676">PHAVARLPVGNGGAALRGARRRGPRL</sequence>
<reference evidence="2" key="1">
    <citation type="submission" date="2020-02" db="EMBL/GenBank/DDBJ databases">
        <authorList>
            <person name="Meier V. D."/>
        </authorList>
    </citation>
    <scope>NUCLEOTIDE SEQUENCE</scope>
    <source>
        <strain evidence="2">AVDCRST_MAG11</strain>
    </source>
</reference>
<evidence type="ECO:0000313" key="2">
    <source>
        <dbReference type="EMBL" id="CAA9293172.1"/>
    </source>
</evidence>
<feature type="non-terminal residue" evidence="2">
    <location>
        <position position="1"/>
    </location>
</feature>
<organism evidence="2">
    <name type="scientific">uncultured Gemmatimonadaceae bacterium</name>
    <dbReference type="NCBI Taxonomy" id="246130"/>
    <lineage>
        <taxon>Bacteria</taxon>
        <taxon>Pseudomonadati</taxon>
        <taxon>Gemmatimonadota</taxon>
        <taxon>Gemmatimonadia</taxon>
        <taxon>Gemmatimonadales</taxon>
        <taxon>Gemmatimonadaceae</taxon>
        <taxon>environmental samples</taxon>
    </lineage>
</organism>
<feature type="non-terminal residue" evidence="2">
    <location>
        <position position="26"/>
    </location>
</feature>
<protein>
    <submittedName>
        <fullName evidence="2">Uncharacterized protein</fullName>
    </submittedName>
</protein>
<dbReference type="AlphaFoldDB" id="A0A6J4K2A2"/>